<sequence length="496" mass="56054">MHQMAQHPSASSQMEFSGMSSTNNISPHFSSVYHNFDQTDHTLTNRVSQHSEKSLGMPVLAIQNANYNRMYPTSRINCIQQTQPLASFASLSCDVPLEMSSYSTDTLCANEEESTLNRTETENPKYFASHFSLPSTSQNSVTSQEYRVNNRGAVKFKEDENYPKNKQWTDFSYGLAENISYNSRASQIHQHNFEGGIKNSKIECHTWEHSNFVTSLSENKNACKISNTISASEVSGNLKKISENKTFCRKACALKKLDVPQKPKTSYNCSKCPMTFRRKDYHESHECCHNVEKPYVCNFYDKAFSTCRNLGVHIMVKSDIHVRNAVNVFFLRGSLKSHLLTHTVEKPYTLHKCSKGYSKIIYFKRDMLKHAGEERSKCDSCGAEFSSEESLGAHKYHLTSNREPSIFILLSLELFVAASIWDFSHSTTNQVWTYSKLVKSCFPPPVMLPVVQDRNLLRKPPEATYSINIIISPFSPGIATLESPGIATLESPGTAK</sequence>
<dbReference type="AlphaFoldDB" id="A0AAV4VFN9"/>
<name>A0AAV4VFN9_CAEEX</name>
<feature type="domain" description="C2H2-type" evidence="7">
    <location>
        <begin position="267"/>
        <end position="294"/>
    </location>
</feature>
<dbReference type="PANTHER" id="PTHR14196">
    <property type="entry name" value="ODD-SKIPPED - RELATED"/>
    <property type="match status" value="1"/>
</dbReference>
<dbReference type="InterPro" id="IPR013087">
    <property type="entry name" value="Znf_C2H2_type"/>
</dbReference>
<evidence type="ECO:0000313" key="8">
    <source>
        <dbReference type="EMBL" id="GIY68951.1"/>
    </source>
</evidence>
<dbReference type="PANTHER" id="PTHR14196:SF12">
    <property type="entry name" value="ZINC FINGER PROTEIN 208-LIKE"/>
    <property type="match status" value="1"/>
</dbReference>
<dbReference type="GO" id="GO:0008270">
    <property type="term" value="F:zinc ion binding"/>
    <property type="evidence" value="ECO:0007669"/>
    <property type="project" value="UniProtKB-KW"/>
</dbReference>
<feature type="domain" description="C2H2-type" evidence="7">
    <location>
        <begin position="376"/>
        <end position="404"/>
    </location>
</feature>
<evidence type="ECO:0000256" key="5">
    <source>
        <dbReference type="PROSITE-ProRule" id="PRU00042"/>
    </source>
</evidence>
<keyword evidence="3 5" id="KW-0863">Zinc-finger</keyword>
<dbReference type="InterPro" id="IPR036236">
    <property type="entry name" value="Znf_C2H2_sf"/>
</dbReference>
<dbReference type="GO" id="GO:0005634">
    <property type="term" value="C:nucleus"/>
    <property type="evidence" value="ECO:0007669"/>
    <property type="project" value="TreeGrafter"/>
</dbReference>
<evidence type="ECO:0000313" key="9">
    <source>
        <dbReference type="Proteomes" id="UP001054945"/>
    </source>
</evidence>
<dbReference type="Proteomes" id="UP001054945">
    <property type="component" value="Unassembled WGS sequence"/>
</dbReference>
<dbReference type="Gene3D" id="3.30.160.60">
    <property type="entry name" value="Classic Zinc Finger"/>
    <property type="match status" value="2"/>
</dbReference>
<evidence type="ECO:0000256" key="4">
    <source>
        <dbReference type="ARBA" id="ARBA00022833"/>
    </source>
</evidence>
<comment type="caution">
    <text evidence="8">The sequence shown here is derived from an EMBL/GenBank/DDBJ whole genome shotgun (WGS) entry which is preliminary data.</text>
</comment>
<evidence type="ECO:0000256" key="2">
    <source>
        <dbReference type="ARBA" id="ARBA00022737"/>
    </source>
</evidence>
<evidence type="ECO:0000256" key="3">
    <source>
        <dbReference type="ARBA" id="ARBA00022771"/>
    </source>
</evidence>
<dbReference type="PROSITE" id="PS50157">
    <property type="entry name" value="ZINC_FINGER_C2H2_2"/>
    <property type="match status" value="2"/>
</dbReference>
<gene>
    <name evidence="8" type="ORF">CEXT_216861</name>
</gene>
<evidence type="ECO:0000259" key="7">
    <source>
        <dbReference type="PROSITE" id="PS50157"/>
    </source>
</evidence>
<keyword evidence="1" id="KW-0479">Metal-binding</keyword>
<dbReference type="EMBL" id="BPLR01014470">
    <property type="protein sequence ID" value="GIY68951.1"/>
    <property type="molecule type" value="Genomic_DNA"/>
</dbReference>
<organism evidence="8 9">
    <name type="scientific">Caerostris extrusa</name>
    <name type="common">Bark spider</name>
    <name type="synonym">Caerostris bankana</name>
    <dbReference type="NCBI Taxonomy" id="172846"/>
    <lineage>
        <taxon>Eukaryota</taxon>
        <taxon>Metazoa</taxon>
        <taxon>Ecdysozoa</taxon>
        <taxon>Arthropoda</taxon>
        <taxon>Chelicerata</taxon>
        <taxon>Arachnida</taxon>
        <taxon>Araneae</taxon>
        <taxon>Araneomorphae</taxon>
        <taxon>Entelegynae</taxon>
        <taxon>Araneoidea</taxon>
        <taxon>Araneidae</taxon>
        <taxon>Caerostris</taxon>
    </lineage>
</organism>
<proteinExistence type="predicted"/>
<evidence type="ECO:0000256" key="6">
    <source>
        <dbReference type="SAM" id="MobiDB-lite"/>
    </source>
</evidence>
<keyword evidence="9" id="KW-1185">Reference proteome</keyword>
<dbReference type="GO" id="GO:0000981">
    <property type="term" value="F:DNA-binding transcription factor activity, RNA polymerase II-specific"/>
    <property type="evidence" value="ECO:0007669"/>
    <property type="project" value="TreeGrafter"/>
</dbReference>
<dbReference type="GO" id="GO:0000977">
    <property type="term" value="F:RNA polymerase II transcription regulatory region sequence-specific DNA binding"/>
    <property type="evidence" value="ECO:0007669"/>
    <property type="project" value="TreeGrafter"/>
</dbReference>
<keyword evidence="2" id="KW-0677">Repeat</keyword>
<accession>A0AAV4VFN9</accession>
<reference evidence="8 9" key="1">
    <citation type="submission" date="2021-06" db="EMBL/GenBank/DDBJ databases">
        <title>Caerostris extrusa draft genome.</title>
        <authorList>
            <person name="Kono N."/>
            <person name="Arakawa K."/>
        </authorList>
    </citation>
    <scope>NUCLEOTIDE SEQUENCE [LARGE SCALE GENOMIC DNA]</scope>
</reference>
<keyword evidence="4" id="KW-0862">Zinc</keyword>
<dbReference type="PROSITE" id="PS00028">
    <property type="entry name" value="ZINC_FINGER_C2H2_1"/>
    <property type="match status" value="1"/>
</dbReference>
<dbReference type="InterPro" id="IPR050717">
    <property type="entry name" value="C2H2-ZF_Transcription_Reg"/>
</dbReference>
<dbReference type="SUPFAM" id="SSF57667">
    <property type="entry name" value="beta-beta-alpha zinc fingers"/>
    <property type="match status" value="2"/>
</dbReference>
<feature type="region of interest" description="Disordered" evidence="6">
    <location>
        <begin position="1"/>
        <end position="21"/>
    </location>
</feature>
<protein>
    <recommendedName>
        <fullName evidence="7">C2H2-type domain-containing protein</fullName>
    </recommendedName>
</protein>
<evidence type="ECO:0000256" key="1">
    <source>
        <dbReference type="ARBA" id="ARBA00022723"/>
    </source>
</evidence>